<comment type="subcellular location">
    <subcellularLocation>
        <location evidence="1">Cell membrane</location>
        <topology evidence="1">Multi-pass membrane protein</topology>
    </subcellularLocation>
</comment>
<evidence type="ECO:0000259" key="8">
    <source>
        <dbReference type="Pfam" id="PF02687"/>
    </source>
</evidence>
<dbReference type="GO" id="GO:0022857">
    <property type="term" value="F:transmembrane transporter activity"/>
    <property type="evidence" value="ECO:0007669"/>
    <property type="project" value="TreeGrafter"/>
</dbReference>
<feature type="transmembrane region" description="Helical" evidence="7">
    <location>
        <begin position="431"/>
        <end position="454"/>
    </location>
</feature>
<keyword evidence="3 7" id="KW-0812">Transmembrane</keyword>
<evidence type="ECO:0000256" key="3">
    <source>
        <dbReference type="ARBA" id="ARBA00022692"/>
    </source>
</evidence>
<evidence type="ECO:0000256" key="1">
    <source>
        <dbReference type="ARBA" id="ARBA00004651"/>
    </source>
</evidence>
<feature type="transmembrane region" description="Helical" evidence="7">
    <location>
        <begin position="20"/>
        <end position="37"/>
    </location>
</feature>
<dbReference type="Pfam" id="PF02687">
    <property type="entry name" value="FtsX"/>
    <property type="match status" value="2"/>
</dbReference>
<keyword evidence="2" id="KW-1003">Cell membrane</keyword>
<evidence type="ECO:0000313" key="10">
    <source>
        <dbReference type="Proteomes" id="UP000184394"/>
    </source>
</evidence>
<dbReference type="EMBL" id="FRCT01000006">
    <property type="protein sequence ID" value="SHM53778.1"/>
    <property type="molecule type" value="Genomic_DNA"/>
</dbReference>
<feature type="transmembrane region" description="Helical" evidence="7">
    <location>
        <begin position="317"/>
        <end position="340"/>
    </location>
</feature>
<evidence type="ECO:0000256" key="2">
    <source>
        <dbReference type="ARBA" id="ARBA00022475"/>
    </source>
</evidence>
<dbReference type="PANTHER" id="PTHR30572">
    <property type="entry name" value="MEMBRANE COMPONENT OF TRANSPORTER-RELATED"/>
    <property type="match status" value="1"/>
</dbReference>
<sequence length="836" mass="93905">MNKIVRLSWANIKKHKLETIALVILIAMCMLLISSSLEGINGVKTIFPNMMKNTESFENYLLLEERAYDKEYENILSSDERVEKTATSELLYSISTNYLDEKGKEQALYMGFITKDNEEKLEHSDIETTLSDAEIAELRHPIYMPFAAKESLNYKVGDNFEMVFGTKKYSFTIAGFYDTVILDSTGEGLKNIVSDEDYHVLESVLSKYVVLAYNDHHGKTGLKFLDEKLDEFENYSNLDVKSGIRGWVYESIKETVGSTDYLLKIMIAMAAIIIVSVIIMIRFRIAGDIRDQVVNIGVLEALGYTSKNITFSYVLEYLIIAAVGIIIGTGGCFLMTPLFFRICEIMSGHRMYGSIYIMPIILTAAGILLFIAIIAYIRANTVKKYPPVVAFRKGMGDHCFGKERLPLRDTKSSVHLRLAMKGFLKNFRQNIGLTVCITISAFAIVFSFIMFNFFSGGMNAIDVSAGMEMSDLRIELMNPTDAKEFAAELEQMPEVRKATPTSGLNTMINLTDCNELMFPMAFSDFKVTENIFTLDGRFPEHDNEIMITNMCSRSEKIYVGDSVTLEYLNVKRKYIVTGIVTCLTNGGINLYITEEGMKRLIPSYSPDTIELYLKDGIDAEEFRYELTQKYGRSISDISDDDNAEGTYEERIKAEAERQIADMMANYGVSHVEYAIQSGDKVISGNSSGFLIKSIMNIGDIMDTQLSGLATAIEIMTTLFMVLSAVVVMIILFMLMESSIRRQRKELGIMKGMGYTSKELMFQLAFRIMPAALFSVIFGTIIGVAAISLITGFIGNISINIPAVIVMDIVLLLFCFGCAYFGARKIKKISVYELMTE</sequence>
<comment type="similarity">
    <text evidence="6">Belongs to the ABC-4 integral membrane protein family.</text>
</comment>
<feature type="transmembrane region" description="Helical" evidence="7">
    <location>
        <begin position="714"/>
        <end position="734"/>
    </location>
</feature>
<gene>
    <name evidence="9" type="ORF">SAMN04487860_10679</name>
</gene>
<dbReference type="AlphaFoldDB" id="A0A1M7JLA7"/>
<feature type="transmembrane region" description="Helical" evidence="7">
    <location>
        <begin position="352"/>
        <end position="377"/>
    </location>
</feature>
<accession>A0A1M7JLA7</accession>
<evidence type="ECO:0000256" key="4">
    <source>
        <dbReference type="ARBA" id="ARBA00022989"/>
    </source>
</evidence>
<dbReference type="GO" id="GO:0005886">
    <property type="term" value="C:plasma membrane"/>
    <property type="evidence" value="ECO:0007669"/>
    <property type="project" value="UniProtKB-SubCell"/>
</dbReference>
<dbReference type="RefSeq" id="WP_072950478.1">
    <property type="nucleotide sequence ID" value="NZ_FRCT01000006.1"/>
</dbReference>
<organism evidence="9 10">
    <name type="scientific">Ruminococcus flavefaciens</name>
    <dbReference type="NCBI Taxonomy" id="1265"/>
    <lineage>
        <taxon>Bacteria</taxon>
        <taxon>Bacillati</taxon>
        <taxon>Bacillota</taxon>
        <taxon>Clostridia</taxon>
        <taxon>Eubacteriales</taxon>
        <taxon>Oscillospiraceae</taxon>
        <taxon>Ruminococcus</taxon>
    </lineage>
</organism>
<feature type="domain" description="ABC3 transporter permease C-terminal" evidence="8">
    <location>
        <begin position="268"/>
        <end position="386"/>
    </location>
</feature>
<feature type="domain" description="ABC3 transporter permease C-terminal" evidence="8">
    <location>
        <begin position="718"/>
        <end position="829"/>
    </location>
</feature>
<reference evidence="9 10" key="1">
    <citation type="submission" date="2016-11" db="EMBL/GenBank/DDBJ databases">
        <authorList>
            <person name="Jaros S."/>
            <person name="Januszkiewicz K."/>
            <person name="Wedrychowicz H."/>
        </authorList>
    </citation>
    <scope>NUCLEOTIDE SEQUENCE [LARGE SCALE GENOMIC DNA]</scope>
    <source>
        <strain evidence="9 10">Y1</strain>
    </source>
</reference>
<feature type="transmembrane region" description="Helical" evidence="7">
    <location>
        <begin position="770"/>
        <end position="794"/>
    </location>
</feature>
<keyword evidence="4 7" id="KW-1133">Transmembrane helix</keyword>
<dbReference type="Proteomes" id="UP000184394">
    <property type="component" value="Unassembled WGS sequence"/>
</dbReference>
<keyword evidence="5 7" id="KW-0472">Membrane</keyword>
<feature type="transmembrane region" description="Helical" evidence="7">
    <location>
        <begin position="800"/>
        <end position="822"/>
    </location>
</feature>
<evidence type="ECO:0000256" key="5">
    <source>
        <dbReference type="ARBA" id="ARBA00023136"/>
    </source>
</evidence>
<name>A0A1M7JLA7_RUMFL</name>
<feature type="transmembrane region" description="Helical" evidence="7">
    <location>
        <begin position="261"/>
        <end position="281"/>
    </location>
</feature>
<dbReference type="InterPro" id="IPR050250">
    <property type="entry name" value="Macrolide_Exporter_MacB"/>
</dbReference>
<protein>
    <submittedName>
        <fullName evidence="9">MacB-like core domain-containing protein</fullName>
    </submittedName>
</protein>
<proteinExistence type="inferred from homology"/>
<evidence type="ECO:0000313" key="9">
    <source>
        <dbReference type="EMBL" id="SHM53778.1"/>
    </source>
</evidence>
<dbReference type="PANTHER" id="PTHR30572:SF4">
    <property type="entry name" value="ABC TRANSPORTER PERMEASE YTRF"/>
    <property type="match status" value="1"/>
</dbReference>
<evidence type="ECO:0000256" key="7">
    <source>
        <dbReference type="SAM" id="Phobius"/>
    </source>
</evidence>
<dbReference type="InterPro" id="IPR003838">
    <property type="entry name" value="ABC3_permease_C"/>
</dbReference>
<evidence type="ECO:0000256" key="6">
    <source>
        <dbReference type="ARBA" id="ARBA00038076"/>
    </source>
</evidence>